<feature type="compositionally biased region" description="Basic residues" evidence="1">
    <location>
        <begin position="1"/>
        <end position="10"/>
    </location>
</feature>
<evidence type="ECO:0000313" key="2">
    <source>
        <dbReference type="EMBL" id="GJS88095.1"/>
    </source>
</evidence>
<reference evidence="2" key="1">
    <citation type="journal article" date="2022" name="Int. J. Mol. Sci.">
        <title>Draft Genome of Tanacetum Coccineum: Genomic Comparison of Closely Related Tanacetum-Family Plants.</title>
        <authorList>
            <person name="Yamashiro T."/>
            <person name="Shiraishi A."/>
            <person name="Nakayama K."/>
            <person name="Satake H."/>
        </authorList>
    </citation>
    <scope>NUCLEOTIDE SEQUENCE</scope>
</reference>
<dbReference type="Proteomes" id="UP001151760">
    <property type="component" value="Unassembled WGS sequence"/>
</dbReference>
<feature type="compositionally biased region" description="Polar residues" evidence="1">
    <location>
        <begin position="41"/>
        <end position="54"/>
    </location>
</feature>
<dbReference type="EMBL" id="BQNB010011249">
    <property type="protein sequence ID" value="GJS88095.1"/>
    <property type="molecule type" value="Genomic_DNA"/>
</dbReference>
<feature type="compositionally biased region" description="Low complexity" evidence="1">
    <location>
        <begin position="74"/>
        <end position="96"/>
    </location>
</feature>
<protein>
    <submittedName>
        <fullName evidence="2">Uncharacterized protein</fullName>
    </submittedName>
</protein>
<organism evidence="2 3">
    <name type="scientific">Tanacetum coccineum</name>
    <dbReference type="NCBI Taxonomy" id="301880"/>
    <lineage>
        <taxon>Eukaryota</taxon>
        <taxon>Viridiplantae</taxon>
        <taxon>Streptophyta</taxon>
        <taxon>Embryophyta</taxon>
        <taxon>Tracheophyta</taxon>
        <taxon>Spermatophyta</taxon>
        <taxon>Magnoliopsida</taxon>
        <taxon>eudicotyledons</taxon>
        <taxon>Gunneridae</taxon>
        <taxon>Pentapetalae</taxon>
        <taxon>asterids</taxon>
        <taxon>campanulids</taxon>
        <taxon>Asterales</taxon>
        <taxon>Asteraceae</taxon>
        <taxon>Asteroideae</taxon>
        <taxon>Anthemideae</taxon>
        <taxon>Anthemidinae</taxon>
        <taxon>Tanacetum</taxon>
    </lineage>
</organism>
<accession>A0ABQ4ZDB0</accession>
<evidence type="ECO:0000256" key="1">
    <source>
        <dbReference type="SAM" id="MobiDB-lite"/>
    </source>
</evidence>
<comment type="caution">
    <text evidence="2">The sequence shown here is derived from an EMBL/GenBank/DDBJ whole genome shotgun (WGS) entry which is preliminary data.</text>
</comment>
<evidence type="ECO:0000313" key="3">
    <source>
        <dbReference type="Proteomes" id="UP001151760"/>
    </source>
</evidence>
<sequence length="185" mass="20709">MTSPPHHHHSSTLQAPPSPPFMYSYTHPSIPSDYDVEDAFSSINAPNYTPTSPDYSRDFFSPEDISPPKDTKTPVESPISVSSSSSVGSSSPVRSTTPPPDYPFVVSIFAELDNSLWIIPRLLGSEPVLEEPDESDTYYNLEIIIEDIQVQESFKQNLRTQKQQGRATRLDLCRLQLSRIQPLDV</sequence>
<keyword evidence="3" id="KW-1185">Reference proteome</keyword>
<name>A0ABQ4ZDB0_9ASTR</name>
<feature type="region of interest" description="Disordered" evidence="1">
    <location>
        <begin position="1"/>
        <end position="99"/>
    </location>
</feature>
<gene>
    <name evidence="2" type="ORF">Tco_0770731</name>
</gene>
<reference evidence="2" key="2">
    <citation type="submission" date="2022-01" db="EMBL/GenBank/DDBJ databases">
        <authorList>
            <person name="Yamashiro T."/>
            <person name="Shiraishi A."/>
            <person name="Satake H."/>
            <person name="Nakayama K."/>
        </authorList>
    </citation>
    <scope>NUCLEOTIDE SEQUENCE</scope>
</reference>
<proteinExistence type="predicted"/>